<evidence type="ECO:0000259" key="5">
    <source>
        <dbReference type="PROSITE" id="PS51352"/>
    </source>
</evidence>
<organism evidence="6 7">
    <name type="scientific">Runella defluvii</name>
    <dbReference type="NCBI Taxonomy" id="370973"/>
    <lineage>
        <taxon>Bacteria</taxon>
        <taxon>Pseudomonadati</taxon>
        <taxon>Bacteroidota</taxon>
        <taxon>Cytophagia</taxon>
        <taxon>Cytophagales</taxon>
        <taxon>Spirosomataceae</taxon>
        <taxon>Runella</taxon>
    </lineage>
</organism>
<gene>
    <name evidence="6" type="ORF">FHS57_005471</name>
</gene>
<dbReference type="Gene3D" id="3.40.30.10">
    <property type="entry name" value="Glutaredoxin"/>
    <property type="match status" value="1"/>
</dbReference>
<dbReference type="PANTHER" id="PTHR12151:SF25">
    <property type="entry name" value="LINALOOL DEHYDRATASE_ISOMERASE DOMAIN-CONTAINING PROTEIN"/>
    <property type="match status" value="1"/>
</dbReference>
<dbReference type="EMBL" id="JACIBY010000017">
    <property type="protein sequence ID" value="MBB3841443.1"/>
    <property type="molecule type" value="Genomic_DNA"/>
</dbReference>
<feature type="binding site" evidence="3">
    <location>
        <position position="175"/>
    </location>
    <ligand>
        <name>Cu cation</name>
        <dbReference type="ChEBI" id="CHEBI:23378"/>
    </ligand>
</feature>
<keyword evidence="4" id="KW-1015">Disulfide bond</keyword>
<evidence type="ECO:0000256" key="3">
    <source>
        <dbReference type="PIRSR" id="PIRSR603782-1"/>
    </source>
</evidence>
<dbReference type="GO" id="GO:0046872">
    <property type="term" value="F:metal ion binding"/>
    <property type="evidence" value="ECO:0007669"/>
    <property type="project" value="UniProtKB-KW"/>
</dbReference>
<protein>
    <submittedName>
        <fullName evidence="6">Protein SCO1/2</fullName>
    </submittedName>
</protein>
<evidence type="ECO:0000256" key="1">
    <source>
        <dbReference type="ARBA" id="ARBA00010996"/>
    </source>
</evidence>
<evidence type="ECO:0000313" key="6">
    <source>
        <dbReference type="EMBL" id="MBB3841443.1"/>
    </source>
</evidence>
<sequence>MSSKLITKSITAMLLWTCLSCNFNSKPLPILGEPEIVQKVVDGKTIEEKVYPTIPEFAFRSQYGDTITSKNFKDKIYVADFFFVTCPRICPVMKKNMLKVYEAFKDDPRVGILSHTIDPDHDSVQVLKTYADDLGLKGRTWLFVTGNREKIYEIGEKHYLVTAQADDQAPGGYIHSGAFVLIDKNKHIRGMYDGTEEKEVQLMIRDMKTLLEESK</sequence>
<evidence type="ECO:0000313" key="7">
    <source>
        <dbReference type="Proteomes" id="UP000541352"/>
    </source>
</evidence>
<dbReference type="RefSeq" id="WP_183979118.1">
    <property type="nucleotide sequence ID" value="NZ_JACIBY010000017.1"/>
</dbReference>
<comment type="similarity">
    <text evidence="1">Belongs to the SCO1/2 family.</text>
</comment>
<dbReference type="SUPFAM" id="SSF52833">
    <property type="entry name" value="Thioredoxin-like"/>
    <property type="match status" value="1"/>
</dbReference>
<feature type="binding site" evidence="3">
    <location>
        <position position="86"/>
    </location>
    <ligand>
        <name>Cu cation</name>
        <dbReference type="ChEBI" id="CHEBI:23378"/>
    </ligand>
</feature>
<dbReference type="Pfam" id="PF02630">
    <property type="entry name" value="SCO1-SenC"/>
    <property type="match status" value="1"/>
</dbReference>
<dbReference type="Proteomes" id="UP000541352">
    <property type="component" value="Unassembled WGS sequence"/>
</dbReference>
<evidence type="ECO:0000256" key="2">
    <source>
        <dbReference type="ARBA" id="ARBA00023008"/>
    </source>
</evidence>
<name>A0A7W5ZPW6_9BACT</name>
<feature type="binding site" evidence="3">
    <location>
        <position position="90"/>
    </location>
    <ligand>
        <name>Cu cation</name>
        <dbReference type="ChEBI" id="CHEBI:23378"/>
    </ligand>
</feature>
<feature type="domain" description="Thioredoxin" evidence="5">
    <location>
        <begin position="48"/>
        <end position="212"/>
    </location>
</feature>
<keyword evidence="7" id="KW-1185">Reference proteome</keyword>
<feature type="disulfide bond" description="Redox-active" evidence="4">
    <location>
        <begin position="86"/>
        <end position="90"/>
    </location>
</feature>
<evidence type="ECO:0000256" key="4">
    <source>
        <dbReference type="PIRSR" id="PIRSR603782-2"/>
    </source>
</evidence>
<dbReference type="InterPro" id="IPR003782">
    <property type="entry name" value="SCO1/SenC"/>
</dbReference>
<dbReference type="PANTHER" id="PTHR12151">
    <property type="entry name" value="ELECTRON TRANSPORT PROTIN SCO1/SENC FAMILY MEMBER"/>
    <property type="match status" value="1"/>
</dbReference>
<dbReference type="CDD" id="cd02968">
    <property type="entry name" value="SCO"/>
    <property type="match status" value="1"/>
</dbReference>
<dbReference type="InterPro" id="IPR036249">
    <property type="entry name" value="Thioredoxin-like_sf"/>
</dbReference>
<dbReference type="AlphaFoldDB" id="A0A7W5ZPW6"/>
<reference evidence="6 7" key="1">
    <citation type="submission" date="2020-08" db="EMBL/GenBank/DDBJ databases">
        <title>Genomic Encyclopedia of Type Strains, Phase IV (KMG-IV): sequencing the most valuable type-strain genomes for metagenomic binning, comparative biology and taxonomic classification.</title>
        <authorList>
            <person name="Goeker M."/>
        </authorList>
    </citation>
    <scope>NUCLEOTIDE SEQUENCE [LARGE SCALE GENOMIC DNA]</scope>
    <source>
        <strain evidence="6 7">DSM 17976</strain>
    </source>
</reference>
<keyword evidence="2 3" id="KW-0186">Copper</keyword>
<dbReference type="PROSITE" id="PS51352">
    <property type="entry name" value="THIOREDOXIN_2"/>
    <property type="match status" value="1"/>
</dbReference>
<accession>A0A7W5ZPW6</accession>
<dbReference type="InterPro" id="IPR013766">
    <property type="entry name" value="Thioredoxin_domain"/>
</dbReference>
<proteinExistence type="inferred from homology"/>
<comment type="caution">
    <text evidence="6">The sequence shown here is derived from an EMBL/GenBank/DDBJ whole genome shotgun (WGS) entry which is preliminary data.</text>
</comment>
<keyword evidence="3" id="KW-0479">Metal-binding</keyword>